<dbReference type="AlphaFoldDB" id="A0A9X2DPP4"/>
<dbReference type="GO" id="GO:0009063">
    <property type="term" value="P:amino acid catabolic process"/>
    <property type="evidence" value="ECO:0007669"/>
    <property type="project" value="InterPro"/>
</dbReference>
<dbReference type="RefSeq" id="WP_251222977.1">
    <property type="nucleotide sequence ID" value="NZ_JAMBOL010000006.1"/>
</dbReference>
<dbReference type="InterPro" id="IPR036849">
    <property type="entry name" value="Enolase-like_C_sf"/>
</dbReference>
<keyword evidence="3" id="KW-0460">Magnesium</keyword>
<dbReference type="GO" id="GO:0016052">
    <property type="term" value="P:carbohydrate catabolic process"/>
    <property type="evidence" value="ECO:0007669"/>
    <property type="project" value="TreeGrafter"/>
</dbReference>
<dbReference type="CDD" id="cd03316">
    <property type="entry name" value="MR_like"/>
    <property type="match status" value="1"/>
</dbReference>
<accession>A0A9X2DPP4</accession>
<evidence type="ECO:0000256" key="1">
    <source>
        <dbReference type="ARBA" id="ARBA00001946"/>
    </source>
</evidence>
<dbReference type="SMART" id="SM00922">
    <property type="entry name" value="MR_MLE"/>
    <property type="match status" value="1"/>
</dbReference>
<comment type="caution">
    <text evidence="5">The sequence shown here is derived from an EMBL/GenBank/DDBJ whole genome shotgun (WGS) entry which is preliminary data.</text>
</comment>
<dbReference type="InterPro" id="IPR013342">
    <property type="entry name" value="Mandelate_racemase_C"/>
</dbReference>
<proteinExistence type="predicted"/>
<dbReference type="InterPro" id="IPR029017">
    <property type="entry name" value="Enolase-like_N"/>
</dbReference>
<evidence type="ECO:0000256" key="2">
    <source>
        <dbReference type="ARBA" id="ARBA00022723"/>
    </source>
</evidence>
<keyword evidence="2" id="KW-0479">Metal-binding</keyword>
<dbReference type="SUPFAM" id="SSF51604">
    <property type="entry name" value="Enolase C-terminal domain-like"/>
    <property type="match status" value="1"/>
</dbReference>
<dbReference type="Proteomes" id="UP001139179">
    <property type="component" value="Unassembled WGS sequence"/>
</dbReference>
<dbReference type="InterPro" id="IPR029065">
    <property type="entry name" value="Enolase_C-like"/>
</dbReference>
<gene>
    <name evidence="5" type="ORF">M3202_08800</name>
</gene>
<evidence type="ECO:0000259" key="4">
    <source>
        <dbReference type="SMART" id="SM00922"/>
    </source>
</evidence>
<dbReference type="SFLD" id="SFLDS00001">
    <property type="entry name" value="Enolase"/>
    <property type="match status" value="1"/>
</dbReference>
<dbReference type="EMBL" id="JAMBOL010000006">
    <property type="protein sequence ID" value="MCM3714183.1"/>
    <property type="molecule type" value="Genomic_DNA"/>
</dbReference>
<dbReference type="Pfam" id="PF02746">
    <property type="entry name" value="MR_MLE_N"/>
    <property type="match status" value="1"/>
</dbReference>
<dbReference type="PANTHER" id="PTHR13794">
    <property type="entry name" value="ENOLASE SUPERFAMILY, MANDELATE RACEMASE"/>
    <property type="match status" value="1"/>
</dbReference>
<comment type="cofactor">
    <cofactor evidence="1">
        <name>Mg(2+)</name>
        <dbReference type="ChEBI" id="CHEBI:18420"/>
    </cofactor>
</comment>
<organism evidence="5 6">
    <name type="scientific">Halalkalibacter oceani</name>
    <dbReference type="NCBI Taxonomy" id="1653776"/>
    <lineage>
        <taxon>Bacteria</taxon>
        <taxon>Bacillati</taxon>
        <taxon>Bacillota</taxon>
        <taxon>Bacilli</taxon>
        <taxon>Bacillales</taxon>
        <taxon>Bacillaceae</taxon>
        <taxon>Halalkalibacter</taxon>
    </lineage>
</organism>
<dbReference type="SFLD" id="SFLDG00179">
    <property type="entry name" value="mandelate_racemase"/>
    <property type="match status" value="1"/>
</dbReference>
<protein>
    <submittedName>
        <fullName evidence="5">Mandelate racemase/muconate lactonizing enzyme family protein</fullName>
    </submittedName>
</protein>
<dbReference type="PANTHER" id="PTHR13794:SF58">
    <property type="entry name" value="MITOCHONDRIAL ENOLASE SUPERFAMILY MEMBER 1"/>
    <property type="match status" value="1"/>
</dbReference>
<dbReference type="PROSITE" id="PS00908">
    <property type="entry name" value="MR_MLE_1"/>
    <property type="match status" value="1"/>
</dbReference>
<dbReference type="Gene3D" id="3.20.20.120">
    <property type="entry name" value="Enolase-like C-terminal domain"/>
    <property type="match status" value="1"/>
</dbReference>
<evidence type="ECO:0000256" key="3">
    <source>
        <dbReference type="ARBA" id="ARBA00022842"/>
    </source>
</evidence>
<evidence type="ECO:0000313" key="6">
    <source>
        <dbReference type="Proteomes" id="UP001139179"/>
    </source>
</evidence>
<dbReference type="GO" id="GO:0016836">
    <property type="term" value="F:hydro-lyase activity"/>
    <property type="evidence" value="ECO:0007669"/>
    <property type="project" value="TreeGrafter"/>
</dbReference>
<keyword evidence="6" id="KW-1185">Reference proteome</keyword>
<dbReference type="Gene3D" id="3.30.390.10">
    <property type="entry name" value="Enolase-like, N-terminal domain"/>
    <property type="match status" value="1"/>
</dbReference>
<name>A0A9X2DPP4_9BACI</name>
<dbReference type="InterPro" id="IPR013341">
    <property type="entry name" value="Mandelate_racemase_N_dom"/>
</dbReference>
<dbReference type="Pfam" id="PF13378">
    <property type="entry name" value="MR_MLE_C"/>
    <property type="match status" value="1"/>
</dbReference>
<evidence type="ECO:0000313" key="5">
    <source>
        <dbReference type="EMBL" id="MCM3714183.1"/>
    </source>
</evidence>
<sequence length="383" mass="42343">MKVTNLTVHVLQVPLETPFAFSQGWVRQRSTVLVEIETDEGITGWGESLCHGLQPPEVAAAIIEHSLAPLVIGQDPFDVEVIWDKLFTFTRPYHGGAVINAMSAVDIALWDIVGKAVNKPVHKLLGGAYRTEIMPYATGFYREETKQYPEAAIEEAQRHIEKGFRAMKLKTGFGMKVDVDYITAVRQAVGAEILLMADANCAYNAATARRILFELAEADADLYWFEEPLDPEDIGGYKELKGLTSTFIASGENQFGPIGFRDWVANRALDVLQPDLCSSGGFTACKRIAVLASTWNTMLNPHVWGSGVGLAASLQYLATIPPARLALKPVEPMLEYDQSSHPFRSELIFDQISMNEQGMVKIPSQPGIGVEINRQVINKYKQN</sequence>
<dbReference type="InterPro" id="IPR018110">
    <property type="entry name" value="Mandel_Rmase/mucon_lact_enz_CS"/>
</dbReference>
<reference evidence="5" key="1">
    <citation type="submission" date="2022-05" db="EMBL/GenBank/DDBJ databases">
        <title>Comparative Genomics of Spacecraft Associated Microbes.</title>
        <authorList>
            <person name="Tran M.T."/>
            <person name="Wright A."/>
            <person name="Seuylemezian A."/>
            <person name="Eisen J."/>
            <person name="Coil D."/>
        </authorList>
    </citation>
    <scope>NUCLEOTIDE SEQUENCE</scope>
    <source>
        <strain evidence="5">214.1.1</strain>
    </source>
</reference>
<dbReference type="SUPFAM" id="SSF54826">
    <property type="entry name" value="Enolase N-terminal domain-like"/>
    <property type="match status" value="1"/>
</dbReference>
<dbReference type="GO" id="GO:0000287">
    <property type="term" value="F:magnesium ion binding"/>
    <property type="evidence" value="ECO:0007669"/>
    <property type="project" value="TreeGrafter"/>
</dbReference>
<dbReference type="InterPro" id="IPR046945">
    <property type="entry name" value="RHMD-like"/>
</dbReference>
<feature type="domain" description="Mandelate racemase/muconate lactonizing enzyme C-terminal" evidence="4">
    <location>
        <begin position="149"/>
        <end position="247"/>
    </location>
</feature>